<evidence type="ECO:0008006" key="4">
    <source>
        <dbReference type="Google" id="ProtNLM"/>
    </source>
</evidence>
<evidence type="ECO:0000313" key="3">
    <source>
        <dbReference type="Proteomes" id="UP000598146"/>
    </source>
</evidence>
<name>A0A931G3B7_9ACTN</name>
<keyword evidence="1" id="KW-0472">Membrane</keyword>
<keyword evidence="1" id="KW-1133">Transmembrane helix</keyword>
<gene>
    <name evidence="2" type="ORF">I4J89_45405</name>
</gene>
<evidence type="ECO:0000256" key="1">
    <source>
        <dbReference type="SAM" id="Phobius"/>
    </source>
</evidence>
<protein>
    <recommendedName>
        <fullName evidence="4">Transmembrane protein</fullName>
    </recommendedName>
</protein>
<dbReference type="Proteomes" id="UP000598146">
    <property type="component" value="Unassembled WGS sequence"/>
</dbReference>
<accession>A0A931G3B7</accession>
<evidence type="ECO:0000313" key="2">
    <source>
        <dbReference type="EMBL" id="MBG0568677.1"/>
    </source>
</evidence>
<dbReference type="EMBL" id="JADQTO010000042">
    <property type="protein sequence ID" value="MBG0568677.1"/>
    <property type="molecule type" value="Genomic_DNA"/>
</dbReference>
<comment type="caution">
    <text evidence="2">The sequence shown here is derived from an EMBL/GenBank/DDBJ whole genome shotgun (WGS) entry which is preliminary data.</text>
</comment>
<reference evidence="2" key="1">
    <citation type="submission" date="2020-11" db="EMBL/GenBank/DDBJ databases">
        <title>Isolation and identification of active actinomycetes.</title>
        <authorList>
            <person name="Sun X."/>
        </authorList>
    </citation>
    <scope>NUCLEOTIDE SEQUENCE</scope>
    <source>
        <strain evidence="2">NEAU-A11</strain>
    </source>
</reference>
<feature type="transmembrane region" description="Helical" evidence="1">
    <location>
        <begin position="5"/>
        <end position="23"/>
    </location>
</feature>
<dbReference type="RefSeq" id="WP_196420447.1">
    <property type="nucleotide sequence ID" value="NZ_JADQTO010000042.1"/>
</dbReference>
<organism evidence="2 3">
    <name type="scientific">Actinoplanes aureus</name>
    <dbReference type="NCBI Taxonomy" id="2792083"/>
    <lineage>
        <taxon>Bacteria</taxon>
        <taxon>Bacillati</taxon>
        <taxon>Actinomycetota</taxon>
        <taxon>Actinomycetes</taxon>
        <taxon>Micromonosporales</taxon>
        <taxon>Micromonosporaceae</taxon>
        <taxon>Actinoplanes</taxon>
    </lineage>
</organism>
<keyword evidence="1" id="KW-0812">Transmembrane</keyword>
<feature type="transmembrane region" description="Helical" evidence="1">
    <location>
        <begin position="29"/>
        <end position="48"/>
    </location>
</feature>
<feature type="transmembrane region" description="Helical" evidence="1">
    <location>
        <begin position="93"/>
        <end position="113"/>
    </location>
</feature>
<feature type="transmembrane region" description="Helical" evidence="1">
    <location>
        <begin position="55"/>
        <end position="73"/>
    </location>
</feature>
<dbReference type="AlphaFoldDB" id="A0A931G3B7"/>
<proteinExistence type="predicted"/>
<keyword evidence="3" id="KW-1185">Reference proteome</keyword>
<sequence>MRVVLTLFAVITVVPIWLCWWWMSRIPSIRWTVTLIMVGLYAGATVVARFNRSNTFLVFLLAVAVLVATVVTGRALEHRRLGPGSTRHQTLPLYVMVGWLLATACALVVVINLPDPYE</sequence>